<keyword evidence="12" id="KW-1185">Reference proteome</keyword>
<dbReference type="GO" id="GO:0016255">
    <property type="term" value="P:attachment of GPI anchor to protein"/>
    <property type="evidence" value="ECO:0007669"/>
    <property type="project" value="InterPro"/>
</dbReference>
<evidence type="ECO:0000256" key="9">
    <source>
        <dbReference type="ARBA" id="ARBA00023180"/>
    </source>
</evidence>
<evidence type="ECO:0008006" key="13">
    <source>
        <dbReference type="Google" id="ProtNLM"/>
    </source>
</evidence>
<dbReference type="EMBL" id="JAWDGP010004710">
    <property type="protein sequence ID" value="KAK3762447.1"/>
    <property type="molecule type" value="Genomic_DNA"/>
</dbReference>
<keyword evidence="4" id="KW-0337">GPI-anchor biosynthesis</keyword>
<comment type="similarity">
    <text evidence="3">Belongs to the PIGS family.</text>
</comment>
<name>A0AAE0Z5T4_9GAST</name>
<evidence type="ECO:0000256" key="4">
    <source>
        <dbReference type="ARBA" id="ARBA00022502"/>
    </source>
</evidence>
<evidence type="ECO:0000256" key="10">
    <source>
        <dbReference type="SAM" id="Phobius"/>
    </source>
</evidence>
<evidence type="ECO:0000256" key="5">
    <source>
        <dbReference type="ARBA" id="ARBA00022692"/>
    </source>
</evidence>
<comment type="caution">
    <text evidence="11">The sequence shown here is derived from an EMBL/GenBank/DDBJ whole genome shotgun (WGS) entry which is preliminary data.</text>
</comment>
<feature type="transmembrane region" description="Helical" evidence="10">
    <location>
        <begin position="31"/>
        <end position="49"/>
    </location>
</feature>
<dbReference type="AlphaFoldDB" id="A0AAE0Z5T4"/>
<sequence length="556" mass="62248">MSALDTDPPSVAPNEEKDTVETVKEKTTQHTAALCFGLFFIVIGLPLWWKTTEIYRVSLPYSDIQHLSEKKVEYLTEVNVVWAAGERKNSLDLSALATQLNKVLNDKRESGSSTLISTFRVAVREADKSEIRSIQNAAKVSDLSHLFSTSQFNTYSFVITSTTHVLAQPVIAPSNNIFLPYNGAEVPALTDQMVQLLKDVIRSTSVAKTYDVAKGQITQRPDKDAMRSFRYHAGFDVTFTLMVPEPDVVNVKWDIEAGVKDYLDPLFASLEEYTKFSVTSQVLYFVSLGGRPRKGENYFYYEERDLPHVINPLESKLGSHASNNPGLNFIVCIPPQSKIPLRIQDNSGSLLKSDAFLSPRWGGVMIYNIDKGNSNQTQTTAKLDMHRLMKVFVAQTRLLLNIQAQMVTTEAIVLSGETSKLHQWEVSAWLLCRCVENLATSTSTLRSLAQLLEEIGNIVINDEIGKEVEFAVASIKSSHHHLANGNLKEAFLASRNALKASELAFFHPSLLELLYFPEDQKFAIYIPLFLPISIPVVTSTVQAIKWLNQRRKAKVD</sequence>
<evidence type="ECO:0000256" key="8">
    <source>
        <dbReference type="ARBA" id="ARBA00023136"/>
    </source>
</evidence>
<dbReference type="Pfam" id="PF10510">
    <property type="entry name" value="PIG-S"/>
    <property type="match status" value="1"/>
</dbReference>
<comment type="subcellular location">
    <subcellularLocation>
        <location evidence="1">Endoplasmic reticulum membrane</location>
        <topology evidence="1">Multi-pass membrane protein</topology>
    </subcellularLocation>
</comment>
<keyword evidence="6" id="KW-0256">Endoplasmic reticulum</keyword>
<dbReference type="Proteomes" id="UP001283361">
    <property type="component" value="Unassembled WGS sequence"/>
</dbReference>
<organism evidence="11 12">
    <name type="scientific">Elysia crispata</name>
    <name type="common">lettuce slug</name>
    <dbReference type="NCBI Taxonomy" id="231223"/>
    <lineage>
        <taxon>Eukaryota</taxon>
        <taxon>Metazoa</taxon>
        <taxon>Spiralia</taxon>
        <taxon>Lophotrochozoa</taxon>
        <taxon>Mollusca</taxon>
        <taxon>Gastropoda</taxon>
        <taxon>Heterobranchia</taxon>
        <taxon>Euthyneura</taxon>
        <taxon>Panpulmonata</taxon>
        <taxon>Sacoglossa</taxon>
        <taxon>Placobranchoidea</taxon>
        <taxon>Plakobranchidae</taxon>
        <taxon>Elysia</taxon>
    </lineage>
</organism>
<evidence type="ECO:0000256" key="1">
    <source>
        <dbReference type="ARBA" id="ARBA00004477"/>
    </source>
</evidence>
<dbReference type="PANTHER" id="PTHR21072:SF13">
    <property type="entry name" value="GPI TRANSAMIDASE COMPONENT PIG-S"/>
    <property type="match status" value="1"/>
</dbReference>
<evidence type="ECO:0000256" key="6">
    <source>
        <dbReference type="ARBA" id="ARBA00022824"/>
    </source>
</evidence>
<dbReference type="GO" id="GO:0006506">
    <property type="term" value="P:GPI anchor biosynthetic process"/>
    <property type="evidence" value="ECO:0007669"/>
    <property type="project" value="UniProtKB-KW"/>
</dbReference>
<feature type="transmembrane region" description="Helical" evidence="10">
    <location>
        <begin position="522"/>
        <end position="544"/>
    </location>
</feature>
<evidence type="ECO:0000256" key="3">
    <source>
        <dbReference type="ARBA" id="ARBA00005316"/>
    </source>
</evidence>
<keyword evidence="5 10" id="KW-0812">Transmembrane</keyword>
<evidence type="ECO:0000256" key="7">
    <source>
        <dbReference type="ARBA" id="ARBA00022989"/>
    </source>
</evidence>
<protein>
    <recommendedName>
        <fullName evidence="13">GPI transamidase component PIG-S</fullName>
    </recommendedName>
</protein>
<dbReference type="InterPro" id="IPR019540">
    <property type="entry name" value="PtdIno-glycan_biosynth_class_S"/>
</dbReference>
<accession>A0AAE0Z5T4</accession>
<evidence type="ECO:0000256" key="2">
    <source>
        <dbReference type="ARBA" id="ARBA00004687"/>
    </source>
</evidence>
<reference evidence="11" key="1">
    <citation type="journal article" date="2023" name="G3 (Bethesda)">
        <title>A reference genome for the long-term kleptoplast-retaining sea slug Elysia crispata morphotype clarki.</title>
        <authorList>
            <person name="Eastman K.E."/>
            <person name="Pendleton A.L."/>
            <person name="Shaikh M.A."/>
            <person name="Suttiyut T."/>
            <person name="Ogas R."/>
            <person name="Tomko P."/>
            <person name="Gavelis G."/>
            <person name="Widhalm J.R."/>
            <person name="Wisecaver J.H."/>
        </authorList>
    </citation>
    <scope>NUCLEOTIDE SEQUENCE</scope>
    <source>
        <strain evidence="11">ECLA1</strain>
    </source>
</reference>
<keyword evidence="8 10" id="KW-0472">Membrane</keyword>
<keyword evidence="9" id="KW-0325">Glycoprotein</keyword>
<dbReference type="PANTHER" id="PTHR21072">
    <property type="entry name" value="GPI TRANSAMIDASE COMPONENT PIG-S"/>
    <property type="match status" value="1"/>
</dbReference>
<dbReference type="GO" id="GO:0042765">
    <property type="term" value="C:GPI-anchor transamidase complex"/>
    <property type="evidence" value="ECO:0007669"/>
    <property type="project" value="InterPro"/>
</dbReference>
<comment type="pathway">
    <text evidence="2">Glycolipid biosynthesis; glycosylphosphatidylinositol-anchor biosynthesis.</text>
</comment>
<evidence type="ECO:0000313" key="12">
    <source>
        <dbReference type="Proteomes" id="UP001283361"/>
    </source>
</evidence>
<keyword evidence="7 10" id="KW-1133">Transmembrane helix</keyword>
<gene>
    <name evidence="11" type="ORF">RRG08_009836</name>
</gene>
<evidence type="ECO:0000313" key="11">
    <source>
        <dbReference type="EMBL" id="KAK3762447.1"/>
    </source>
</evidence>
<proteinExistence type="inferred from homology"/>